<evidence type="ECO:0000313" key="2">
    <source>
        <dbReference type="EMBL" id="KAJ9174120.1"/>
    </source>
</evidence>
<dbReference type="InterPro" id="IPR044730">
    <property type="entry name" value="RNase_H-like_dom_plant"/>
</dbReference>
<protein>
    <recommendedName>
        <fullName evidence="1">RNase H type-1 domain-containing protein</fullName>
    </recommendedName>
</protein>
<dbReference type="InterPro" id="IPR012337">
    <property type="entry name" value="RNaseH-like_sf"/>
</dbReference>
<dbReference type="PANTHER" id="PTHR47074">
    <property type="entry name" value="BNAC02G40300D PROTEIN"/>
    <property type="match status" value="1"/>
</dbReference>
<reference evidence="2" key="1">
    <citation type="journal article" date="2023" name="Plant Biotechnol. J.">
        <title>Chromosome-level wild Hevea brasiliensis genome provides new tools for genomic-assisted breeding and valuable loci to elevate rubber yield.</title>
        <authorList>
            <person name="Cheng H."/>
            <person name="Song X."/>
            <person name="Hu Y."/>
            <person name="Wu T."/>
            <person name="Yang Q."/>
            <person name="An Z."/>
            <person name="Feng S."/>
            <person name="Deng Z."/>
            <person name="Wu W."/>
            <person name="Zeng X."/>
            <person name="Tu M."/>
            <person name="Wang X."/>
            <person name="Huang H."/>
        </authorList>
    </citation>
    <scope>NUCLEOTIDE SEQUENCE</scope>
    <source>
        <strain evidence="2">MT/VB/25A 57/8</strain>
    </source>
</reference>
<evidence type="ECO:0000313" key="3">
    <source>
        <dbReference type="Proteomes" id="UP001174677"/>
    </source>
</evidence>
<gene>
    <name evidence="2" type="ORF">P3X46_017183</name>
</gene>
<dbReference type="InterPro" id="IPR052929">
    <property type="entry name" value="RNase_H-like_EbsB-rel"/>
</dbReference>
<dbReference type="InterPro" id="IPR002156">
    <property type="entry name" value="RNaseH_domain"/>
</dbReference>
<evidence type="ECO:0000259" key="1">
    <source>
        <dbReference type="Pfam" id="PF13456"/>
    </source>
</evidence>
<dbReference type="EMBL" id="JARPOI010000009">
    <property type="protein sequence ID" value="KAJ9174120.1"/>
    <property type="molecule type" value="Genomic_DNA"/>
</dbReference>
<dbReference type="Pfam" id="PF13456">
    <property type="entry name" value="RVT_3"/>
    <property type="match status" value="1"/>
</dbReference>
<feature type="domain" description="RNase H type-1" evidence="1">
    <location>
        <begin position="86"/>
        <end position="209"/>
    </location>
</feature>
<dbReference type="InterPro" id="IPR036397">
    <property type="entry name" value="RNaseH_sf"/>
</dbReference>
<dbReference type="PANTHER" id="PTHR47074:SF11">
    <property type="entry name" value="REVERSE TRANSCRIPTASE-LIKE PROTEIN"/>
    <property type="match status" value="1"/>
</dbReference>
<dbReference type="Proteomes" id="UP001174677">
    <property type="component" value="Chromosome 9"/>
</dbReference>
<comment type="caution">
    <text evidence="2">The sequence shown here is derived from an EMBL/GenBank/DDBJ whole genome shotgun (WGS) entry which is preliminary data.</text>
</comment>
<name>A0ABQ9M3L6_HEVBR</name>
<sequence>MRALALFNPNDSATLAYLCWSIWEERNSVVWKSAQPAANSCRLRGLRLKREWDDALVSIRAAIPPTADLPTPQEWKKPGPNWVKLNVDIATNVNSGWTGIGMVVRNEMGSFVACKISRMVGLFSPTIAEIMGVREALSWIKDNNWQNVIVESDNLQVVNVLNSMNVENFSMMGGIVSDCRSLINEISCEILFSHVFRSANGVAHALAQATRSFPNAMEWTLSPPEFVSLLLL</sequence>
<proteinExistence type="predicted"/>
<organism evidence="2 3">
    <name type="scientific">Hevea brasiliensis</name>
    <name type="common">Para rubber tree</name>
    <name type="synonym">Siphonia brasiliensis</name>
    <dbReference type="NCBI Taxonomy" id="3981"/>
    <lineage>
        <taxon>Eukaryota</taxon>
        <taxon>Viridiplantae</taxon>
        <taxon>Streptophyta</taxon>
        <taxon>Embryophyta</taxon>
        <taxon>Tracheophyta</taxon>
        <taxon>Spermatophyta</taxon>
        <taxon>Magnoliopsida</taxon>
        <taxon>eudicotyledons</taxon>
        <taxon>Gunneridae</taxon>
        <taxon>Pentapetalae</taxon>
        <taxon>rosids</taxon>
        <taxon>fabids</taxon>
        <taxon>Malpighiales</taxon>
        <taxon>Euphorbiaceae</taxon>
        <taxon>Crotonoideae</taxon>
        <taxon>Micrandreae</taxon>
        <taxon>Hevea</taxon>
    </lineage>
</organism>
<dbReference type="CDD" id="cd06222">
    <property type="entry name" value="RNase_H_like"/>
    <property type="match status" value="1"/>
</dbReference>
<dbReference type="Gene3D" id="3.30.420.10">
    <property type="entry name" value="Ribonuclease H-like superfamily/Ribonuclease H"/>
    <property type="match status" value="1"/>
</dbReference>
<keyword evidence="3" id="KW-1185">Reference proteome</keyword>
<accession>A0ABQ9M3L6</accession>
<dbReference type="SUPFAM" id="SSF53098">
    <property type="entry name" value="Ribonuclease H-like"/>
    <property type="match status" value="1"/>
</dbReference>